<dbReference type="KEGG" id="rer:RER_pREL1-00730"/>
<reference evidence="1 2" key="2">
    <citation type="journal article" date="2006" name="Environ. Microbiol.">
        <title>Sequence analysis of three plasmids harboured in Rhodococcus erythropolis strain PR4.</title>
        <authorList>
            <person name="Sekine M."/>
            <person name="Tanikawa S."/>
            <person name="Omata S."/>
            <person name="Saito M."/>
            <person name="Fujisawa T."/>
            <person name="Tsukatani N."/>
            <person name="Tajima T."/>
            <person name="Sekigawa T."/>
            <person name="Kosugi H."/>
            <person name="Matsuo Y."/>
            <person name="Nishiko R."/>
            <person name="Imamura K."/>
            <person name="Ito M."/>
            <person name="Narita H."/>
            <person name="Tago S."/>
            <person name="Fujita N."/>
            <person name="Harayama S."/>
        </authorList>
    </citation>
    <scope>NUCLEOTIDE SEQUENCE [LARGE SCALE GENOMIC DNA]</scope>
    <source>
        <strain evidence="2">PR4 / NBRC 100887</strain>
        <plasmid evidence="1 2">pREL1</plasmid>
    </source>
</reference>
<dbReference type="EMBL" id="AP008931">
    <property type="protein sequence ID" value="BAE46016.1"/>
    <property type="molecule type" value="Genomic_DNA"/>
</dbReference>
<organism evidence="1 2">
    <name type="scientific">Rhodococcus erythropolis (strain PR4 / NBRC 100887)</name>
    <dbReference type="NCBI Taxonomy" id="234621"/>
    <lineage>
        <taxon>Bacteria</taxon>
        <taxon>Bacillati</taxon>
        <taxon>Actinomycetota</taxon>
        <taxon>Actinomycetes</taxon>
        <taxon>Mycobacteriales</taxon>
        <taxon>Nocardiaceae</taxon>
        <taxon>Rhodococcus</taxon>
        <taxon>Rhodococcus erythropolis group</taxon>
    </lineage>
</organism>
<accession>Q3L9U7</accession>
<dbReference type="Proteomes" id="UP000002204">
    <property type="component" value="Plasmid pREL1"/>
</dbReference>
<dbReference type="GeneID" id="93806615"/>
<keyword evidence="1" id="KW-0614">Plasmid</keyword>
<evidence type="ECO:0000313" key="2">
    <source>
        <dbReference type="Proteomes" id="UP000002204"/>
    </source>
</evidence>
<reference evidence="2" key="1">
    <citation type="submission" date="2005-03" db="EMBL/GenBank/DDBJ databases">
        <title>Comparison of the complete genome sequences of Rhodococcus erythropolis PR4 and Rhodococcus opacus B4.</title>
        <authorList>
            <person name="Takarada H."/>
            <person name="Sekine M."/>
            <person name="Hosoyama A."/>
            <person name="Yamada R."/>
            <person name="Fujisawa T."/>
            <person name="Omata S."/>
            <person name="Shimizu A."/>
            <person name="Tsukatani N."/>
            <person name="Tanikawa S."/>
            <person name="Fujita N."/>
            <person name="Harayama S."/>
        </authorList>
    </citation>
    <scope>NUCLEOTIDE SEQUENCE [LARGE SCALE GENOMIC DNA]</scope>
    <source>
        <strain evidence="2">PR4 / NBRC 100887</strain>
        <plasmid evidence="2">pREL1</plasmid>
    </source>
</reference>
<name>Q3L9U7_RHOE4</name>
<gene>
    <name evidence="1" type="ordered locus">RER_pREL1-00730</name>
</gene>
<dbReference type="HOGENOM" id="CLU_2261617_0_0_11"/>
<dbReference type="AlphaFoldDB" id="Q3L9U7"/>
<sequence length="103" mass="10942">MTSIDSTDTQGAADSNQETWLHLESALRDIPAPGRFKSLTCSEHAALAERVSILALQPDPFDARGFAYPEGIRGTLQRAAQIHAALAALPPDVLPTTSSEAQS</sequence>
<dbReference type="PATRIC" id="fig|234621.6.peg.200"/>
<evidence type="ECO:0000313" key="1">
    <source>
        <dbReference type="EMBL" id="BAE46016.1"/>
    </source>
</evidence>
<geneLocation type="plasmid" evidence="1 2">
    <name>pREL1</name>
</geneLocation>
<protein>
    <submittedName>
        <fullName evidence="1">Uncharacterized protein</fullName>
    </submittedName>
</protein>
<dbReference type="RefSeq" id="WP_003941809.1">
    <property type="nucleotide sequence ID" value="NC_007491.1"/>
</dbReference>
<proteinExistence type="predicted"/>